<reference evidence="7" key="1">
    <citation type="submission" date="2019-09" db="EMBL/GenBank/DDBJ databases">
        <authorList>
            <person name="Cremers G."/>
        </authorList>
    </citation>
    <scope>NUCLEOTIDE SEQUENCE [LARGE SCALE GENOMIC DNA]</scope>
    <source>
        <strain evidence="7">3B</strain>
    </source>
</reference>
<evidence type="ECO:0000256" key="1">
    <source>
        <dbReference type="ARBA" id="ARBA00009249"/>
    </source>
</evidence>
<comment type="cofactor">
    <cofactor evidence="3">
        <name>(R)-lipoate</name>
        <dbReference type="ChEBI" id="CHEBI:83088"/>
    </cofactor>
    <text evidence="3">Binds 1 lipoyl cofactor covalently.</text>
</comment>
<dbReference type="Proteomes" id="UP000381693">
    <property type="component" value="Unassembled WGS sequence"/>
</dbReference>
<proteinExistence type="inferred from homology"/>
<protein>
    <recommendedName>
        <fullName evidence="3">Glycine cleavage system H protein</fullName>
    </recommendedName>
</protein>
<dbReference type="GO" id="GO:0005960">
    <property type="term" value="C:glycine cleavage complex"/>
    <property type="evidence" value="ECO:0007669"/>
    <property type="project" value="InterPro"/>
</dbReference>
<dbReference type="HAMAP" id="MF_00272">
    <property type="entry name" value="GcvH"/>
    <property type="match status" value="1"/>
</dbReference>
<dbReference type="PROSITE" id="PS50968">
    <property type="entry name" value="BIOTINYL_LIPOYL"/>
    <property type="match status" value="1"/>
</dbReference>
<evidence type="ECO:0000313" key="8">
    <source>
        <dbReference type="Proteomes" id="UP000381693"/>
    </source>
</evidence>
<dbReference type="InterPro" id="IPR002930">
    <property type="entry name" value="GCV_H"/>
</dbReference>
<evidence type="ECO:0000256" key="4">
    <source>
        <dbReference type="PIRSR" id="PIRSR617453-50"/>
    </source>
</evidence>
<evidence type="ECO:0000256" key="3">
    <source>
        <dbReference type="HAMAP-Rule" id="MF_00272"/>
    </source>
</evidence>
<organism evidence="7 8">
    <name type="scientific">Methylacidimicrobium cyclopophantes</name>
    <dbReference type="NCBI Taxonomy" id="1041766"/>
    <lineage>
        <taxon>Bacteria</taxon>
        <taxon>Pseudomonadati</taxon>
        <taxon>Verrucomicrobiota</taxon>
        <taxon>Methylacidimicrobium</taxon>
    </lineage>
</organism>
<feature type="domain" description="Lipoyl-binding" evidence="6">
    <location>
        <begin position="22"/>
        <end position="104"/>
    </location>
</feature>
<evidence type="ECO:0000256" key="2">
    <source>
        <dbReference type="ARBA" id="ARBA00022823"/>
    </source>
</evidence>
<dbReference type="RefSeq" id="WP_142524438.1">
    <property type="nucleotide sequence ID" value="NZ_CABFUZ020000078.1"/>
</dbReference>
<dbReference type="GO" id="GO:0005829">
    <property type="term" value="C:cytosol"/>
    <property type="evidence" value="ECO:0007669"/>
    <property type="project" value="TreeGrafter"/>
</dbReference>
<dbReference type="OrthoDB" id="9796712at2"/>
<dbReference type="InterPro" id="IPR003016">
    <property type="entry name" value="2-oxoA_DH_lipoyl-BS"/>
</dbReference>
<dbReference type="PROSITE" id="PS00189">
    <property type="entry name" value="LIPOYL"/>
    <property type="match status" value="1"/>
</dbReference>
<dbReference type="CDD" id="cd06848">
    <property type="entry name" value="GCS_H"/>
    <property type="match status" value="1"/>
</dbReference>
<dbReference type="InterPro" id="IPR017453">
    <property type="entry name" value="GCV_H_sub"/>
</dbReference>
<evidence type="ECO:0000256" key="5">
    <source>
        <dbReference type="SAM" id="MobiDB-lite"/>
    </source>
</evidence>
<keyword evidence="2 3" id="KW-0450">Lipoyl</keyword>
<feature type="modified residue" description="N6-lipoyllysine" evidence="3 4">
    <location>
        <position position="63"/>
    </location>
</feature>
<feature type="region of interest" description="Disordered" evidence="5">
    <location>
        <begin position="112"/>
        <end position="132"/>
    </location>
</feature>
<comment type="function">
    <text evidence="3">The glycine cleavage system catalyzes the degradation of glycine. The H protein shuttles the methylamine group of glycine from the P protein to the T protein.</text>
</comment>
<comment type="subunit">
    <text evidence="3">The glycine cleavage system is composed of four proteins: P, T, L and H.</text>
</comment>
<dbReference type="NCBIfam" id="TIGR00527">
    <property type="entry name" value="gcvH"/>
    <property type="match status" value="1"/>
</dbReference>
<name>A0A5E6M5X0_9BACT</name>
<dbReference type="GO" id="GO:0019464">
    <property type="term" value="P:glycine decarboxylation via glycine cleavage system"/>
    <property type="evidence" value="ECO:0007669"/>
    <property type="project" value="UniProtKB-UniRule"/>
</dbReference>
<dbReference type="SUPFAM" id="SSF51230">
    <property type="entry name" value="Single hybrid motif"/>
    <property type="match status" value="1"/>
</dbReference>
<dbReference type="Pfam" id="PF01597">
    <property type="entry name" value="GCV_H"/>
    <property type="match status" value="1"/>
</dbReference>
<dbReference type="InterPro" id="IPR011053">
    <property type="entry name" value="Single_hybrid_motif"/>
</dbReference>
<sequence>MNIPTDRLYTESHEWLLLEGEIGTVGITDHAQRELSDVVFVELPAIGTHVQRGEAVATVESVKAASDVYSPVSGEVLEVNEALAREPSLINTDPYGKGWLFRVHVENPAEAPQLKSPEAYGALTADSAKRAS</sequence>
<evidence type="ECO:0000313" key="7">
    <source>
        <dbReference type="EMBL" id="VVM04954.1"/>
    </source>
</evidence>
<keyword evidence="8" id="KW-1185">Reference proteome</keyword>
<accession>A0A5E6M5X0</accession>
<comment type="caution">
    <text evidence="7">The sequence shown here is derived from an EMBL/GenBank/DDBJ whole genome shotgun (WGS) entry which is preliminary data.</text>
</comment>
<dbReference type="InterPro" id="IPR033753">
    <property type="entry name" value="GCV_H/Fam206"/>
</dbReference>
<dbReference type="InterPro" id="IPR000089">
    <property type="entry name" value="Biotin_lipoyl"/>
</dbReference>
<dbReference type="PANTHER" id="PTHR11715">
    <property type="entry name" value="GLYCINE CLEAVAGE SYSTEM H PROTEIN"/>
    <property type="match status" value="1"/>
</dbReference>
<dbReference type="NCBIfam" id="NF002270">
    <property type="entry name" value="PRK01202.1"/>
    <property type="match status" value="1"/>
</dbReference>
<gene>
    <name evidence="3" type="primary">gcvH</name>
    <name evidence="7" type="synonym">gcvH/GCSH</name>
    <name evidence="7" type="ORF">MAMC_00325</name>
</gene>
<dbReference type="Gene3D" id="2.40.50.100">
    <property type="match status" value="1"/>
</dbReference>
<dbReference type="AlphaFoldDB" id="A0A5E6M5X0"/>
<dbReference type="PANTHER" id="PTHR11715:SF3">
    <property type="entry name" value="GLYCINE CLEAVAGE SYSTEM H PROTEIN-RELATED"/>
    <property type="match status" value="1"/>
</dbReference>
<evidence type="ECO:0000259" key="6">
    <source>
        <dbReference type="PROSITE" id="PS50968"/>
    </source>
</evidence>
<dbReference type="EMBL" id="CABFUZ020000078">
    <property type="protein sequence ID" value="VVM04954.1"/>
    <property type="molecule type" value="Genomic_DNA"/>
</dbReference>
<comment type="similarity">
    <text evidence="1 3">Belongs to the GcvH family.</text>
</comment>
<dbReference type="GO" id="GO:0009249">
    <property type="term" value="P:protein lipoylation"/>
    <property type="evidence" value="ECO:0007669"/>
    <property type="project" value="TreeGrafter"/>
</dbReference>